<keyword evidence="7" id="KW-0808">Transferase</keyword>
<keyword evidence="5" id="KW-0963">Cytoplasm</keyword>
<keyword evidence="6 13" id="KW-0489">Methyltransferase</keyword>
<dbReference type="GO" id="GO:0032259">
    <property type="term" value="P:methylation"/>
    <property type="evidence" value="ECO:0007669"/>
    <property type="project" value="UniProtKB-KW"/>
</dbReference>
<gene>
    <name evidence="13" type="ORF">JGB26_39550</name>
</gene>
<feature type="compositionally biased region" description="Pro residues" evidence="12">
    <location>
        <begin position="194"/>
        <end position="206"/>
    </location>
</feature>
<evidence type="ECO:0000313" key="13">
    <source>
        <dbReference type="EMBL" id="MBJ3813091.1"/>
    </source>
</evidence>
<evidence type="ECO:0000256" key="1">
    <source>
        <dbReference type="ARBA" id="ARBA00004496"/>
    </source>
</evidence>
<dbReference type="EMBL" id="JAEKOZ010000050">
    <property type="protein sequence ID" value="MBJ3813091.1"/>
    <property type="molecule type" value="Genomic_DNA"/>
</dbReference>
<keyword evidence="14" id="KW-1185">Reference proteome</keyword>
<dbReference type="InterPro" id="IPR000682">
    <property type="entry name" value="PCMT"/>
</dbReference>
<dbReference type="Pfam" id="PF01135">
    <property type="entry name" value="PCMT"/>
    <property type="match status" value="1"/>
</dbReference>
<dbReference type="InterPro" id="IPR029063">
    <property type="entry name" value="SAM-dependent_MTases_sf"/>
</dbReference>
<reference evidence="13 14" key="1">
    <citation type="submission" date="2020-12" db="EMBL/GenBank/DDBJ databases">
        <title>Streptomyces typhae sp. nov., a novel endophytic actinomycete isolated from the root of cattail pollen (Typha angustifolia L.).</title>
        <authorList>
            <person name="Peng C."/>
            <person name="Liu C."/>
        </authorList>
    </citation>
    <scope>NUCLEOTIDE SEQUENCE [LARGE SCALE GENOMIC DNA]</scope>
    <source>
        <strain evidence="13 14">JCM 4753</strain>
    </source>
</reference>
<evidence type="ECO:0000256" key="5">
    <source>
        <dbReference type="ARBA" id="ARBA00022490"/>
    </source>
</evidence>
<comment type="similarity">
    <text evidence="2">Belongs to the methyltransferase superfamily. L-isoaspartyl/D-aspartyl protein methyltransferase family.</text>
</comment>
<dbReference type="Gene3D" id="3.40.50.150">
    <property type="entry name" value="Vaccinia Virus protein VP39"/>
    <property type="match status" value="1"/>
</dbReference>
<dbReference type="PANTHER" id="PTHR11579:SF0">
    <property type="entry name" value="PROTEIN-L-ISOASPARTATE(D-ASPARTATE) O-METHYLTRANSFERASE"/>
    <property type="match status" value="1"/>
</dbReference>
<comment type="caution">
    <text evidence="13">The sequence shown here is derived from an EMBL/GenBank/DDBJ whole genome shotgun (WGS) entry which is preliminary data.</text>
</comment>
<dbReference type="Proteomes" id="UP000634780">
    <property type="component" value="Unassembled WGS sequence"/>
</dbReference>
<organism evidence="13 14">
    <name type="scientific">Streptomyces flavofungini</name>
    <dbReference type="NCBI Taxonomy" id="68200"/>
    <lineage>
        <taxon>Bacteria</taxon>
        <taxon>Bacillati</taxon>
        <taxon>Actinomycetota</taxon>
        <taxon>Actinomycetes</taxon>
        <taxon>Kitasatosporales</taxon>
        <taxon>Streptomycetaceae</taxon>
        <taxon>Streptomyces</taxon>
    </lineage>
</organism>
<evidence type="ECO:0000256" key="7">
    <source>
        <dbReference type="ARBA" id="ARBA00022679"/>
    </source>
</evidence>
<dbReference type="PANTHER" id="PTHR11579">
    <property type="entry name" value="PROTEIN-L-ISOASPARTATE O-METHYLTRANSFERASE"/>
    <property type="match status" value="1"/>
</dbReference>
<evidence type="ECO:0000256" key="3">
    <source>
        <dbReference type="ARBA" id="ARBA00011890"/>
    </source>
</evidence>
<keyword evidence="8" id="KW-0949">S-adenosyl-L-methionine</keyword>
<evidence type="ECO:0000256" key="12">
    <source>
        <dbReference type="SAM" id="MobiDB-lite"/>
    </source>
</evidence>
<sequence>MSPEPGFLSLRAECARALAAQGYFVGGDWLCELFEAVPREAFVPDGVWLDDADDQQRWLFLDRHRELRPWADAVYDLHTPLVTQLDDGSVPATGPAKGTFTSSLSAPSVVVRMLRELSPEPGARILEVATGSGYNAALLSARCGEENVTTVDIDAHLAARAAKRLADAGFHPTVVTGDGEKGYLPGAPTTWSSPLPPPTASLPPGSPRSGLAAPFSPRSPRRWAPTPCSS</sequence>
<proteinExistence type="inferred from homology"/>
<feature type="region of interest" description="Disordered" evidence="12">
    <location>
        <begin position="179"/>
        <end position="230"/>
    </location>
</feature>
<comment type="subcellular location">
    <subcellularLocation>
        <location evidence="1">Cytoplasm</location>
    </subcellularLocation>
</comment>
<evidence type="ECO:0000256" key="8">
    <source>
        <dbReference type="ARBA" id="ARBA00022691"/>
    </source>
</evidence>
<accession>A0ABS0XJF3</accession>
<evidence type="ECO:0000256" key="11">
    <source>
        <dbReference type="ARBA" id="ARBA00031350"/>
    </source>
</evidence>
<dbReference type="SUPFAM" id="SSF53335">
    <property type="entry name" value="S-adenosyl-L-methionine-dependent methyltransferases"/>
    <property type="match status" value="1"/>
</dbReference>
<dbReference type="CDD" id="cd02440">
    <property type="entry name" value="AdoMet_MTases"/>
    <property type="match status" value="1"/>
</dbReference>
<evidence type="ECO:0000256" key="2">
    <source>
        <dbReference type="ARBA" id="ARBA00005369"/>
    </source>
</evidence>
<evidence type="ECO:0000256" key="4">
    <source>
        <dbReference type="ARBA" id="ARBA00013346"/>
    </source>
</evidence>
<dbReference type="EC" id="2.1.1.77" evidence="3"/>
<evidence type="ECO:0000256" key="6">
    <source>
        <dbReference type="ARBA" id="ARBA00022603"/>
    </source>
</evidence>
<evidence type="ECO:0000313" key="14">
    <source>
        <dbReference type="Proteomes" id="UP000634780"/>
    </source>
</evidence>
<evidence type="ECO:0000256" key="10">
    <source>
        <dbReference type="ARBA" id="ARBA00031323"/>
    </source>
</evidence>
<evidence type="ECO:0000256" key="9">
    <source>
        <dbReference type="ARBA" id="ARBA00030757"/>
    </source>
</evidence>
<dbReference type="GO" id="GO:0008168">
    <property type="term" value="F:methyltransferase activity"/>
    <property type="evidence" value="ECO:0007669"/>
    <property type="project" value="UniProtKB-KW"/>
</dbReference>
<protein>
    <recommendedName>
        <fullName evidence="4">Protein-L-isoaspartate O-methyltransferase</fullName>
        <ecNumber evidence="3">2.1.1.77</ecNumber>
    </recommendedName>
    <alternativeName>
        <fullName evidence="11">L-isoaspartyl protein carboxyl methyltransferase</fullName>
    </alternativeName>
    <alternativeName>
        <fullName evidence="9">Protein L-isoaspartyl methyltransferase</fullName>
    </alternativeName>
    <alternativeName>
        <fullName evidence="10">Protein-beta-aspartate methyltransferase</fullName>
    </alternativeName>
</protein>
<name>A0ABS0XJF3_9ACTN</name>